<dbReference type="PANTHER" id="PTHR45528">
    <property type="entry name" value="SENSOR HISTIDINE KINASE CPXA"/>
    <property type="match status" value="1"/>
</dbReference>
<evidence type="ECO:0000259" key="17">
    <source>
        <dbReference type="PROSITE" id="PS50885"/>
    </source>
</evidence>
<dbReference type="InterPro" id="IPR036097">
    <property type="entry name" value="HisK_dim/P_sf"/>
</dbReference>
<organism evidence="18 19">
    <name type="scientific">Fictibacillus halophilus</name>
    <dbReference type="NCBI Taxonomy" id="1610490"/>
    <lineage>
        <taxon>Bacteria</taxon>
        <taxon>Bacillati</taxon>
        <taxon>Bacillota</taxon>
        <taxon>Bacilli</taxon>
        <taxon>Bacillales</taxon>
        <taxon>Fictibacillaceae</taxon>
        <taxon>Fictibacillus</taxon>
    </lineage>
</organism>
<dbReference type="Pfam" id="PF00512">
    <property type="entry name" value="HisKA"/>
    <property type="match status" value="1"/>
</dbReference>
<dbReference type="SMART" id="SM00388">
    <property type="entry name" value="HisKA"/>
    <property type="match status" value="1"/>
</dbReference>
<keyword evidence="7 15" id="KW-0812">Transmembrane</keyword>
<accession>A0ABV2LME3</accession>
<keyword evidence="11 15" id="KW-1133">Transmembrane helix</keyword>
<dbReference type="InterPro" id="IPR003594">
    <property type="entry name" value="HATPase_dom"/>
</dbReference>
<evidence type="ECO:0000256" key="4">
    <source>
        <dbReference type="ARBA" id="ARBA00022475"/>
    </source>
</evidence>
<dbReference type="InterPro" id="IPR050398">
    <property type="entry name" value="HssS/ArlS-like"/>
</dbReference>
<evidence type="ECO:0000259" key="16">
    <source>
        <dbReference type="PROSITE" id="PS50109"/>
    </source>
</evidence>
<keyword evidence="19" id="KW-1185">Reference proteome</keyword>
<keyword evidence="10" id="KW-0067">ATP-binding</keyword>
<feature type="coiled-coil region" evidence="14">
    <location>
        <begin position="107"/>
        <end position="141"/>
    </location>
</feature>
<feature type="transmembrane region" description="Helical" evidence="15">
    <location>
        <begin position="54"/>
        <end position="72"/>
    </location>
</feature>
<dbReference type="Gene3D" id="6.10.340.10">
    <property type="match status" value="1"/>
</dbReference>
<evidence type="ECO:0000256" key="3">
    <source>
        <dbReference type="ARBA" id="ARBA00012438"/>
    </source>
</evidence>
<dbReference type="PRINTS" id="PR00344">
    <property type="entry name" value="BCTRLSENSOR"/>
</dbReference>
<dbReference type="GO" id="GO:0016301">
    <property type="term" value="F:kinase activity"/>
    <property type="evidence" value="ECO:0007669"/>
    <property type="project" value="UniProtKB-KW"/>
</dbReference>
<protein>
    <recommendedName>
        <fullName evidence="3">histidine kinase</fullName>
        <ecNumber evidence="3">2.7.13.3</ecNumber>
    </recommendedName>
</protein>
<dbReference type="EMBL" id="JBEPMP010000001">
    <property type="protein sequence ID" value="MET3729279.1"/>
    <property type="molecule type" value="Genomic_DNA"/>
</dbReference>
<evidence type="ECO:0000256" key="5">
    <source>
        <dbReference type="ARBA" id="ARBA00022553"/>
    </source>
</evidence>
<dbReference type="EC" id="2.7.13.3" evidence="3"/>
<keyword evidence="4" id="KW-1003">Cell membrane</keyword>
<name>A0ABV2LME3_9BACL</name>
<comment type="catalytic activity">
    <reaction evidence="1">
        <text>ATP + protein L-histidine = ADP + protein N-phospho-L-histidine.</text>
        <dbReference type="EC" id="2.7.13.3"/>
    </reaction>
</comment>
<feature type="domain" description="HAMP" evidence="17">
    <location>
        <begin position="74"/>
        <end position="126"/>
    </location>
</feature>
<keyword evidence="14" id="KW-0175">Coiled coil</keyword>
<feature type="domain" description="Histidine kinase" evidence="16">
    <location>
        <begin position="141"/>
        <end position="361"/>
    </location>
</feature>
<dbReference type="RefSeq" id="WP_198766610.1">
    <property type="nucleotide sequence ID" value="NZ_JAEACF010000001.1"/>
</dbReference>
<feature type="transmembrane region" description="Helical" evidence="15">
    <location>
        <begin position="12"/>
        <end position="34"/>
    </location>
</feature>
<dbReference type="PANTHER" id="PTHR45528:SF1">
    <property type="entry name" value="SENSOR HISTIDINE KINASE CPXA"/>
    <property type="match status" value="1"/>
</dbReference>
<dbReference type="PROSITE" id="PS50885">
    <property type="entry name" value="HAMP"/>
    <property type="match status" value="1"/>
</dbReference>
<keyword evidence="8" id="KW-0547">Nucleotide-binding</keyword>
<evidence type="ECO:0000256" key="14">
    <source>
        <dbReference type="SAM" id="Coils"/>
    </source>
</evidence>
<evidence type="ECO:0000256" key="11">
    <source>
        <dbReference type="ARBA" id="ARBA00022989"/>
    </source>
</evidence>
<dbReference type="CDD" id="cd00075">
    <property type="entry name" value="HATPase"/>
    <property type="match status" value="1"/>
</dbReference>
<dbReference type="SUPFAM" id="SSF47384">
    <property type="entry name" value="Homodimeric domain of signal transducing histidine kinase"/>
    <property type="match status" value="1"/>
</dbReference>
<comment type="subcellular location">
    <subcellularLocation>
        <location evidence="2">Cell membrane</location>
        <topology evidence="2">Multi-pass membrane protein</topology>
    </subcellularLocation>
</comment>
<keyword evidence="13 15" id="KW-0472">Membrane</keyword>
<evidence type="ECO:0000256" key="7">
    <source>
        <dbReference type="ARBA" id="ARBA00022692"/>
    </source>
</evidence>
<proteinExistence type="predicted"/>
<evidence type="ECO:0000313" key="18">
    <source>
        <dbReference type="EMBL" id="MET3729279.1"/>
    </source>
</evidence>
<dbReference type="SUPFAM" id="SSF55874">
    <property type="entry name" value="ATPase domain of HSP90 chaperone/DNA topoisomerase II/histidine kinase"/>
    <property type="match status" value="1"/>
</dbReference>
<dbReference type="Pfam" id="PF02518">
    <property type="entry name" value="HATPase_c"/>
    <property type="match status" value="1"/>
</dbReference>
<evidence type="ECO:0000256" key="15">
    <source>
        <dbReference type="SAM" id="Phobius"/>
    </source>
</evidence>
<evidence type="ECO:0000313" key="19">
    <source>
        <dbReference type="Proteomes" id="UP001549097"/>
    </source>
</evidence>
<keyword evidence="6" id="KW-0808">Transferase</keyword>
<reference evidence="18 19" key="1">
    <citation type="submission" date="2024-06" db="EMBL/GenBank/DDBJ databases">
        <title>Genomic Encyclopedia of Type Strains, Phase IV (KMG-IV): sequencing the most valuable type-strain genomes for metagenomic binning, comparative biology and taxonomic classification.</title>
        <authorList>
            <person name="Goeker M."/>
        </authorList>
    </citation>
    <scope>NUCLEOTIDE SEQUENCE [LARGE SCALE GENOMIC DNA]</scope>
    <source>
        <strain evidence="18 19">DSM 100124</strain>
    </source>
</reference>
<dbReference type="SUPFAM" id="SSF158472">
    <property type="entry name" value="HAMP domain-like"/>
    <property type="match status" value="1"/>
</dbReference>
<evidence type="ECO:0000256" key="1">
    <source>
        <dbReference type="ARBA" id="ARBA00000085"/>
    </source>
</evidence>
<dbReference type="Gene3D" id="1.10.287.130">
    <property type="match status" value="1"/>
</dbReference>
<evidence type="ECO:0000256" key="2">
    <source>
        <dbReference type="ARBA" id="ARBA00004651"/>
    </source>
</evidence>
<sequence length="372" mass="42242">MSIKKRLIASNVAMIVIPIVLFLLLELIIATLIFSGINGTPVKKDSQWFMTLRFMGLLFILIVTNGILTYMVSKTILKPIRILTKAAEEISNGNLNHEIVSVNKDELGKLSETFESMRSQLKKAKEESELYENNRKEFVASISHDLKTPLTSIKGYINGVLDGIADNPEMKQMYLQTAYQKADDMDHLINELFLYSKLDLKQLPFQFELIQLENYFADYLEELKYDPSFKEVEFSFQSEPRDHYFVMADRLSLGRIIDNILQNSLKYSDKTEKKISISLQSKTDAVIVKFEDNGKGIAKESLPRIFESFYRIDSSRNKATGGSGLGLAIVKKIVEGHGGEIWAESEEGKGTSIYITLKKRKVGEGNAERINH</sequence>
<gene>
    <name evidence="18" type="ORF">ABID52_002860</name>
</gene>
<evidence type="ECO:0000256" key="9">
    <source>
        <dbReference type="ARBA" id="ARBA00022777"/>
    </source>
</evidence>
<evidence type="ECO:0000256" key="12">
    <source>
        <dbReference type="ARBA" id="ARBA00023012"/>
    </source>
</evidence>
<dbReference type="InterPro" id="IPR036890">
    <property type="entry name" value="HATPase_C_sf"/>
</dbReference>
<evidence type="ECO:0000256" key="6">
    <source>
        <dbReference type="ARBA" id="ARBA00022679"/>
    </source>
</evidence>
<dbReference type="CDD" id="cd00082">
    <property type="entry name" value="HisKA"/>
    <property type="match status" value="1"/>
</dbReference>
<dbReference type="Gene3D" id="3.30.565.10">
    <property type="entry name" value="Histidine kinase-like ATPase, C-terminal domain"/>
    <property type="match status" value="1"/>
</dbReference>
<evidence type="ECO:0000256" key="13">
    <source>
        <dbReference type="ARBA" id="ARBA00023136"/>
    </source>
</evidence>
<keyword evidence="5" id="KW-0597">Phosphoprotein</keyword>
<dbReference type="InterPro" id="IPR005467">
    <property type="entry name" value="His_kinase_dom"/>
</dbReference>
<dbReference type="InterPro" id="IPR003661">
    <property type="entry name" value="HisK_dim/P_dom"/>
</dbReference>
<dbReference type="CDD" id="cd06225">
    <property type="entry name" value="HAMP"/>
    <property type="match status" value="1"/>
</dbReference>
<dbReference type="SMART" id="SM00304">
    <property type="entry name" value="HAMP"/>
    <property type="match status" value="1"/>
</dbReference>
<dbReference type="InterPro" id="IPR004358">
    <property type="entry name" value="Sig_transdc_His_kin-like_C"/>
</dbReference>
<dbReference type="Pfam" id="PF00672">
    <property type="entry name" value="HAMP"/>
    <property type="match status" value="1"/>
</dbReference>
<evidence type="ECO:0000256" key="8">
    <source>
        <dbReference type="ARBA" id="ARBA00022741"/>
    </source>
</evidence>
<dbReference type="SMART" id="SM00387">
    <property type="entry name" value="HATPase_c"/>
    <property type="match status" value="1"/>
</dbReference>
<evidence type="ECO:0000256" key="10">
    <source>
        <dbReference type="ARBA" id="ARBA00022840"/>
    </source>
</evidence>
<keyword evidence="12" id="KW-0902">Two-component regulatory system</keyword>
<dbReference type="PROSITE" id="PS50109">
    <property type="entry name" value="HIS_KIN"/>
    <property type="match status" value="1"/>
</dbReference>
<dbReference type="InterPro" id="IPR003660">
    <property type="entry name" value="HAMP_dom"/>
</dbReference>
<dbReference type="Proteomes" id="UP001549097">
    <property type="component" value="Unassembled WGS sequence"/>
</dbReference>
<keyword evidence="9 18" id="KW-0418">Kinase</keyword>
<comment type="caution">
    <text evidence="18">The sequence shown here is derived from an EMBL/GenBank/DDBJ whole genome shotgun (WGS) entry which is preliminary data.</text>
</comment>